<dbReference type="InterPro" id="IPR056672">
    <property type="entry name" value="DUF7770"/>
</dbReference>
<dbReference type="AlphaFoldDB" id="A0AAN6NFU8"/>
<dbReference type="EMBL" id="MU853769">
    <property type="protein sequence ID" value="KAK3942942.1"/>
    <property type="molecule type" value="Genomic_DNA"/>
</dbReference>
<protein>
    <recommendedName>
        <fullName evidence="1">DUF7770 domain-containing protein</fullName>
    </recommendedName>
</protein>
<feature type="domain" description="DUF7770" evidence="1">
    <location>
        <begin position="41"/>
        <end position="194"/>
    </location>
</feature>
<reference evidence="3" key="1">
    <citation type="journal article" date="2023" name="Mol. Phylogenet. Evol.">
        <title>Genome-scale phylogeny and comparative genomics of the fungal order Sordariales.</title>
        <authorList>
            <person name="Hensen N."/>
            <person name="Bonometti L."/>
            <person name="Westerberg I."/>
            <person name="Brannstrom I.O."/>
            <person name="Guillou S."/>
            <person name="Cros-Aarteil S."/>
            <person name="Calhoun S."/>
            <person name="Haridas S."/>
            <person name="Kuo A."/>
            <person name="Mondo S."/>
            <person name="Pangilinan J."/>
            <person name="Riley R."/>
            <person name="LaButti K."/>
            <person name="Andreopoulos B."/>
            <person name="Lipzen A."/>
            <person name="Chen C."/>
            <person name="Yan M."/>
            <person name="Daum C."/>
            <person name="Ng V."/>
            <person name="Clum A."/>
            <person name="Steindorff A."/>
            <person name="Ohm R.A."/>
            <person name="Martin F."/>
            <person name="Silar P."/>
            <person name="Natvig D.O."/>
            <person name="Lalanne C."/>
            <person name="Gautier V."/>
            <person name="Ament-Velasquez S.L."/>
            <person name="Kruys A."/>
            <person name="Hutchinson M.I."/>
            <person name="Powell A.J."/>
            <person name="Barry K."/>
            <person name="Miller A.N."/>
            <person name="Grigoriev I.V."/>
            <person name="Debuchy R."/>
            <person name="Gladieux P."/>
            <person name="Hiltunen Thoren M."/>
            <person name="Johannesson H."/>
        </authorList>
    </citation>
    <scope>NUCLEOTIDE SEQUENCE [LARGE SCALE GENOMIC DNA]</scope>
    <source>
        <strain evidence="3">CBS 340.73</strain>
    </source>
</reference>
<sequence>MSASQQQGWHMPVPAFKAVVFIPSKEEAIIRSLRVELLSAVAHDIITSPDGKGGNHWCFYLSVGPNQSVRIDPTPSGIPGPSISGGSKANIVVSCLPSAYSTRAQQVDTIAVALDVTVGRFLDAIMDAGREKYEFDVNGRGCRAWTSDQIDLFVSLGLITSSSEAEKAKSDLLLDFADYQPTGKRLALSRGAYY</sequence>
<name>A0AAN6NFU8_9PEZI</name>
<keyword evidence="3" id="KW-1185">Reference proteome</keyword>
<dbReference type="Proteomes" id="UP001303473">
    <property type="component" value="Unassembled WGS sequence"/>
</dbReference>
<accession>A0AAN6NFU8</accession>
<evidence type="ECO:0000313" key="2">
    <source>
        <dbReference type="EMBL" id="KAK3942942.1"/>
    </source>
</evidence>
<gene>
    <name evidence="2" type="ORF">QBC46DRAFT_423006</name>
</gene>
<evidence type="ECO:0000313" key="3">
    <source>
        <dbReference type="Proteomes" id="UP001303473"/>
    </source>
</evidence>
<comment type="caution">
    <text evidence="2">The sequence shown here is derived from an EMBL/GenBank/DDBJ whole genome shotgun (WGS) entry which is preliminary data.</text>
</comment>
<proteinExistence type="predicted"/>
<evidence type="ECO:0000259" key="1">
    <source>
        <dbReference type="Pfam" id="PF24968"/>
    </source>
</evidence>
<dbReference type="Pfam" id="PF24968">
    <property type="entry name" value="DUF7770"/>
    <property type="match status" value="1"/>
</dbReference>
<organism evidence="2 3">
    <name type="scientific">Diplogelasinospora grovesii</name>
    <dbReference type="NCBI Taxonomy" id="303347"/>
    <lineage>
        <taxon>Eukaryota</taxon>
        <taxon>Fungi</taxon>
        <taxon>Dikarya</taxon>
        <taxon>Ascomycota</taxon>
        <taxon>Pezizomycotina</taxon>
        <taxon>Sordariomycetes</taxon>
        <taxon>Sordariomycetidae</taxon>
        <taxon>Sordariales</taxon>
        <taxon>Diplogelasinosporaceae</taxon>
        <taxon>Diplogelasinospora</taxon>
    </lineage>
</organism>